<protein>
    <submittedName>
        <fullName evidence="1">Uncharacterized protein</fullName>
    </submittedName>
</protein>
<organism evidence="1 2">
    <name type="scientific">Nitratidesulfovibrio oxamicus</name>
    <dbReference type="NCBI Taxonomy" id="32016"/>
    <lineage>
        <taxon>Bacteria</taxon>
        <taxon>Pseudomonadati</taxon>
        <taxon>Thermodesulfobacteriota</taxon>
        <taxon>Desulfovibrionia</taxon>
        <taxon>Desulfovibrionales</taxon>
        <taxon>Desulfovibrionaceae</taxon>
        <taxon>Nitratidesulfovibrio</taxon>
    </lineage>
</organism>
<evidence type="ECO:0000313" key="2">
    <source>
        <dbReference type="Proteomes" id="UP001194469"/>
    </source>
</evidence>
<keyword evidence="2" id="KW-1185">Reference proteome</keyword>
<dbReference type="EMBL" id="VRYY01000701">
    <property type="protein sequence ID" value="MBG3878729.1"/>
    <property type="molecule type" value="Genomic_DNA"/>
</dbReference>
<name>A0ABS0J8Q0_9BACT</name>
<reference evidence="1 2" key="1">
    <citation type="submission" date="2019-08" db="EMBL/GenBank/DDBJ databases">
        <authorList>
            <person name="Luo N."/>
        </authorList>
    </citation>
    <scope>NUCLEOTIDE SEQUENCE [LARGE SCALE GENOMIC DNA]</scope>
    <source>
        <strain evidence="1 2">NCIMB 9442</strain>
    </source>
</reference>
<accession>A0ABS0J8Q0</accession>
<dbReference type="Pfam" id="PF20657">
    <property type="entry name" value="DUF6811"/>
    <property type="match status" value="1"/>
</dbReference>
<gene>
    <name evidence="1" type="ORF">FVW20_17400</name>
</gene>
<dbReference type="RefSeq" id="WP_196610575.1">
    <property type="nucleotide sequence ID" value="NZ_VRYY01000701.1"/>
</dbReference>
<dbReference type="InterPro" id="IPR047766">
    <property type="entry name" value="PxxKW_fam"/>
</dbReference>
<sequence length="91" mass="9698">MSATSNVLAGATKTADGVVMNGIALKPIVEQCEGCERIRLFEDEKFCGSYPMPERKWAAGKCNFATHIKSQAAAAAKVNPLKASKRAAKGR</sequence>
<evidence type="ECO:0000313" key="1">
    <source>
        <dbReference type="EMBL" id="MBG3878729.1"/>
    </source>
</evidence>
<dbReference type="NCBIfam" id="NF038144">
    <property type="entry name" value="PxxKW"/>
    <property type="match status" value="1"/>
</dbReference>
<comment type="caution">
    <text evidence="1">The sequence shown here is derived from an EMBL/GenBank/DDBJ whole genome shotgun (WGS) entry which is preliminary data.</text>
</comment>
<dbReference type="Proteomes" id="UP001194469">
    <property type="component" value="Unassembled WGS sequence"/>
</dbReference>
<proteinExistence type="predicted"/>